<feature type="transmembrane region" description="Helical" evidence="6">
    <location>
        <begin position="176"/>
        <end position="199"/>
    </location>
</feature>
<dbReference type="Proteomes" id="UP000034883">
    <property type="component" value="Chromosome"/>
</dbReference>
<name>A0A0F6W517_9BACT</name>
<evidence type="ECO:0000313" key="9">
    <source>
        <dbReference type="Proteomes" id="UP000034883"/>
    </source>
</evidence>
<feature type="transmembrane region" description="Helical" evidence="6">
    <location>
        <begin position="519"/>
        <end position="537"/>
    </location>
</feature>
<feature type="transmembrane region" description="Helical" evidence="6">
    <location>
        <begin position="455"/>
        <end position="475"/>
    </location>
</feature>
<feature type="transmembrane region" description="Helical" evidence="6">
    <location>
        <begin position="334"/>
        <end position="352"/>
    </location>
</feature>
<feature type="transmembrane region" description="Helical" evidence="6">
    <location>
        <begin position="385"/>
        <end position="408"/>
    </location>
</feature>
<protein>
    <recommendedName>
        <fullName evidence="7">ABC-2 type transporter transmembrane domain-containing protein</fullName>
    </recommendedName>
</protein>
<feature type="region of interest" description="Disordered" evidence="5">
    <location>
        <begin position="554"/>
        <end position="604"/>
    </location>
</feature>
<evidence type="ECO:0000256" key="6">
    <source>
        <dbReference type="SAM" id="Phobius"/>
    </source>
</evidence>
<dbReference type="EMBL" id="CP011125">
    <property type="protein sequence ID" value="AKF07668.1"/>
    <property type="molecule type" value="Genomic_DNA"/>
</dbReference>
<dbReference type="GO" id="GO:0016020">
    <property type="term" value="C:membrane"/>
    <property type="evidence" value="ECO:0007669"/>
    <property type="project" value="UniProtKB-SubCell"/>
</dbReference>
<dbReference type="AlphaFoldDB" id="A0A0F6W517"/>
<feature type="region of interest" description="Disordered" evidence="5">
    <location>
        <begin position="1"/>
        <end position="28"/>
    </location>
</feature>
<evidence type="ECO:0000256" key="2">
    <source>
        <dbReference type="ARBA" id="ARBA00022692"/>
    </source>
</evidence>
<organism evidence="8 9">
    <name type="scientific">Sandaracinus amylolyticus</name>
    <dbReference type="NCBI Taxonomy" id="927083"/>
    <lineage>
        <taxon>Bacteria</taxon>
        <taxon>Pseudomonadati</taxon>
        <taxon>Myxococcota</taxon>
        <taxon>Polyangia</taxon>
        <taxon>Polyangiales</taxon>
        <taxon>Sandaracinaceae</taxon>
        <taxon>Sandaracinus</taxon>
    </lineage>
</organism>
<sequence length="604" mass="63292">MSAAAETHERTSGAFGHAPGAQPPPRSPRDRIKAWLAKPFEDPNPILLKELRATFRTAMFIRFLYLTAGLVALLVLTWGAVNAGERAPAEVGQEVFHVFFSLLSVVLSMVAPAYAATTITGEKRSGTFESLILSGMSPSRIVWGKFLASYAAVVLCVIAASPVVGLAFLFGGISPLSVLAGFAYVLIALAPAVAFGIAISARVESLWLAIVLAFFVYVGAHSFFVWPLTVALGEIAHGAWSTPFDGPFWFAEALPERFATWDGFAFLVMGPLYALGMPLWFFLASAVAGVQPAAEDRSTPLKIWCVPAIGGAGVLAACIVAGPSTTRDCAEAGIALALVSGLLVTFVALLFANEPPLPPRATGTPSLLRRVLAPIGPGAGPTLRFTFLAVIASAAVVPVVVSGVRWLRDPAWGEHAVADAALLALAVGNAAVGMFAAAVSAWLRLVLRNGLAARVLTLALLSAAVLLPFLMTLVIDDDALSRLNREIPAPLMLSPLLPTILAFDIGLEHDMPLWEATRALVPAVGYGLLAIAAWIAVEARGVAARKAMQERKQRLVARSEAERAARASTPPLAPPSAPADATAPDAFAPTAETTTVDPDRGDAA</sequence>
<dbReference type="RefSeq" id="WP_053234899.1">
    <property type="nucleotide sequence ID" value="NZ_CP011125.1"/>
</dbReference>
<evidence type="ECO:0000256" key="3">
    <source>
        <dbReference type="ARBA" id="ARBA00022989"/>
    </source>
</evidence>
<feature type="compositionally biased region" description="Basic and acidic residues" evidence="5">
    <location>
        <begin position="1"/>
        <end position="11"/>
    </location>
</feature>
<dbReference type="InterPro" id="IPR013525">
    <property type="entry name" value="ABC2_TM"/>
</dbReference>
<proteinExistence type="predicted"/>
<gene>
    <name evidence="8" type="ORF">DB32_004817</name>
</gene>
<feature type="transmembrane region" description="Helical" evidence="6">
    <location>
        <begin position="420"/>
        <end position="443"/>
    </location>
</feature>
<feature type="transmembrane region" description="Helical" evidence="6">
    <location>
        <begin position="95"/>
        <end position="115"/>
    </location>
</feature>
<keyword evidence="2 6" id="KW-0812">Transmembrane</keyword>
<evidence type="ECO:0000256" key="1">
    <source>
        <dbReference type="ARBA" id="ARBA00004141"/>
    </source>
</evidence>
<evidence type="ECO:0000256" key="4">
    <source>
        <dbReference type="ARBA" id="ARBA00023136"/>
    </source>
</evidence>
<dbReference type="KEGG" id="samy:DB32_004817"/>
<keyword evidence="4 6" id="KW-0472">Membrane</keyword>
<feature type="transmembrane region" description="Helical" evidence="6">
    <location>
        <begin position="301"/>
        <end position="322"/>
    </location>
</feature>
<comment type="subcellular location">
    <subcellularLocation>
        <location evidence="1">Membrane</location>
        <topology evidence="1">Multi-pass membrane protein</topology>
    </subcellularLocation>
</comment>
<evidence type="ECO:0000259" key="7">
    <source>
        <dbReference type="Pfam" id="PF12698"/>
    </source>
</evidence>
<feature type="transmembrane region" description="Helical" evidence="6">
    <location>
        <begin position="63"/>
        <end position="83"/>
    </location>
</feature>
<feature type="transmembrane region" description="Helical" evidence="6">
    <location>
        <begin position="206"/>
        <end position="226"/>
    </location>
</feature>
<dbReference type="OrthoDB" id="5489494at2"/>
<keyword evidence="3 6" id="KW-1133">Transmembrane helix</keyword>
<feature type="transmembrane region" description="Helical" evidence="6">
    <location>
        <begin position="146"/>
        <end position="170"/>
    </location>
</feature>
<feature type="compositionally biased region" description="Basic and acidic residues" evidence="5">
    <location>
        <begin position="554"/>
        <end position="565"/>
    </location>
</feature>
<feature type="compositionally biased region" description="Low complexity" evidence="5">
    <location>
        <begin position="578"/>
        <end position="595"/>
    </location>
</feature>
<reference evidence="8 9" key="1">
    <citation type="submission" date="2015-03" db="EMBL/GenBank/DDBJ databases">
        <title>Genome assembly of Sandaracinus amylolyticus DSM 53668.</title>
        <authorList>
            <person name="Sharma G."/>
            <person name="Subramanian S."/>
        </authorList>
    </citation>
    <scope>NUCLEOTIDE SEQUENCE [LARGE SCALE GENOMIC DNA]</scope>
    <source>
        <strain evidence="8 9">DSM 53668</strain>
    </source>
</reference>
<dbReference type="GO" id="GO:0140359">
    <property type="term" value="F:ABC-type transporter activity"/>
    <property type="evidence" value="ECO:0007669"/>
    <property type="project" value="InterPro"/>
</dbReference>
<evidence type="ECO:0000256" key="5">
    <source>
        <dbReference type="SAM" id="MobiDB-lite"/>
    </source>
</evidence>
<accession>A0A0F6W517</accession>
<dbReference type="Pfam" id="PF12698">
    <property type="entry name" value="ABC2_membrane_3"/>
    <property type="match status" value="1"/>
</dbReference>
<dbReference type="STRING" id="927083.DB32_004817"/>
<feature type="domain" description="ABC-2 type transporter transmembrane" evidence="7">
    <location>
        <begin position="93"/>
        <end position="228"/>
    </location>
</feature>
<keyword evidence="9" id="KW-1185">Reference proteome</keyword>
<feature type="transmembrane region" description="Helical" evidence="6">
    <location>
        <begin position="264"/>
        <end position="289"/>
    </location>
</feature>
<evidence type="ECO:0000313" key="8">
    <source>
        <dbReference type="EMBL" id="AKF07668.1"/>
    </source>
</evidence>